<dbReference type="EMBL" id="JAFMYU010000027">
    <property type="protein sequence ID" value="MBO0934128.1"/>
    <property type="molecule type" value="Genomic_DNA"/>
</dbReference>
<feature type="transmembrane region" description="Helical" evidence="1">
    <location>
        <begin position="82"/>
        <end position="101"/>
    </location>
</feature>
<proteinExistence type="predicted"/>
<evidence type="ECO:0000313" key="3">
    <source>
        <dbReference type="Proteomes" id="UP000664795"/>
    </source>
</evidence>
<keyword evidence="3" id="KW-1185">Reference proteome</keyword>
<feature type="transmembrane region" description="Helical" evidence="1">
    <location>
        <begin position="122"/>
        <end position="147"/>
    </location>
</feature>
<accession>A0A939GD07</accession>
<feature type="transmembrane region" description="Helical" evidence="1">
    <location>
        <begin position="167"/>
        <end position="193"/>
    </location>
</feature>
<dbReference type="Proteomes" id="UP000664795">
    <property type="component" value="Unassembled WGS sequence"/>
</dbReference>
<comment type="caution">
    <text evidence="2">The sequence shown here is derived from an EMBL/GenBank/DDBJ whole genome shotgun (WGS) entry which is preliminary data.</text>
</comment>
<dbReference type="RefSeq" id="WP_207338091.1">
    <property type="nucleotide sequence ID" value="NZ_JAFMYU010000027.1"/>
</dbReference>
<keyword evidence="1" id="KW-0812">Transmembrane</keyword>
<gene>
    <name evidence="2" type="ORF">J2I48_24185</name>
</gene>
<evidence type="ECO:0000313" key="2">
    <source>
        <dbReference type="EMBL" id="MBO0934128.1"/>
    </source>
</evidence>
<name>A0A939GD07_9BACT</name>
<feature type="transmembrane region" description="Helical" evidence="1">
    <location>
        <begin position="205"/>
        <end position="223"/>
    </location>
</feature>
<feature type="transmembrane region" description="Helical" evidence="1">
    <location>
        <begin position="252"/>
        <end position="272"/>
    </location>
</feature>
<keyword evidence="1" id="KW-1133">Transmembrane helix</keyword>
<organism evidence="2 3">
    <name type="scientific">Fibrella aquatilis</name>
    <dbReference type="NCBI Taxonomy" id="2817059"/>
    <lineage>
        <taxon>Bacteria</taxon>
        <taxon>Pseudomonadati</taxon>
        <taxon>Bacteroidota</taxon>
        <taxon>Cytophagia</taxon>
        <taxon>Cytophagales</taxon>
        <taxon>Spirosomataceae</taxon>
        <taxon>Fibrella</taxon>
    </lineage>
</organism>
<reference evidence="2 3" key="1">
    <citation type="submission" date="2021-03" db="EMBL/GenBank/DDBJ databases">
        <title>Fibrella sp. HMF5036 genome sequencing and assembly.</title>
        <authorList>
            <person name="Kang H."/>
            <person name="Kim H."/>
            <person name="Bae S."/>
            <person name="Joh K."/>
        </authorList>
    </citation>
    <scope>NUCLEOTIDE SEQUENCE [LARGE SCALE GENOMIC DNA]</scope>
    <source>
        <strain evidence="2 3">HMF5036</strain>
    </source>
</reference>
<feature type="transmembrane region" description="Helical" evidence="1">
    <location>
        <begin position="337"/>
        <end position="357"/>
    </location>
</feature>
<keyword evidence="1" id="KW-0472">Membrane</keyword>
<protein>
    <submittedName>
        <fullName evidence="2">Uncharacterized protein</fullName>
    </submittedName>
</protein>
<evidence type="ECO:0000256" key="1">
    <source>
        <dbReference type="SAM" id="Phobius"/>
    </source>
</evidence>
<sequence length="477" mass="54458">MLSFFRSFAPYQYISLLVVLLLLRLPLLIKPFPLLVPELNWMLVGEQMRQGHTLYRDIWDNLSPLSAGVYWLIDLAVGRSQVAFWAVATVISVGQMIYFNYVMNAREIFPERTFWPGLFYTLFLNLSFDCTTLSPTLLSTTFLLLAFGTIVRQLTQRQGATDEVFEVGVYVGIAALFYLPSALFIVWASLSLLLFTGATIRQHSLTIFGFAFPILLVVLYYYFTNSLDGFNRNLLTSVFRVRQYDLSDLKTLALSLVIPLTVGVLGVLSLFNSASRFVNFQQRCQQIMLLWAFTALLTIPLMPFLAPMMFICFVPPMAFFAVLYFASLRRVWLRELLFLGVLLCMAGILYQGALRLFPSDVGQLTNLRVKPSALPATVRNRSLLVIGDDLSAYRYNRPATPYLNWGLAKYDLRNLDNYEAVIQVYDHFRQDPPDYILDRQQVVPKLFARVPALAAQYRPTATADLYERTRTGRPANN</sequence>
<feature type="transmembrane region" description="Helical" evidence="1">
    <location>
        <begin position="12"/>
        <end position="29"/>
    </location>
</feature>
<feature type="transmembrane region" description="Helical" evidence="1">
    <location>
        <begin position="284"/>
        <end position="302"/>
    </location>
</feature>
<dbReference type="AlphaFoldDB" id="A0A939GD07"/>
<feature type="transmembrane region" description="Helical" evidence="1">
    <location>
        <begin position="308"/>
        <end position="325"/>
    </location>
</feature>